<name>A0A0M3ILW3_ASCLU</name>
<feature type="compositionally biased region" description="Polar residues" evidence="1">
    <location>
        <begin position="82"/>
        <end position="91"/>
    </location>
</feature>
<protein>
    <submittedName>
        <fullName evidence="3">Transposase</fullName>
    </submittedName>
</protein>
<evidence type="ECO:0000256" key="1">
    <source>
        <dbReference type="SAM" id="MobiDB-lite"/>
    </source>
</evidence>
<evidence type="ECO:0000313" key="3">
    <source>
        <dbReference type="WBParaSite" id="ALUE_0001974101-mRNA-1"/>
    </source>
</evidence>
<feature type="region of interest" description="Disordered" evidence="1">
    <location>
        <begin position="64"/>
        <end position="97"/>
    </location>
</feature>
<evidence type="ECO:0000313" key="2">
    <source>
        <dbReference type="Proteomes" id="UP000036681"/>
    </source>
</evidence>
<proteinExistence type="predicted"/>
<dbReference type="WBParaSite" id="ALUE_0001974101-mRNA-1">
    <property type="protein sequence ID" value="ALUE_0001974101-mRNA-1"/>
    <property type="gene ID" value="ALUE_0001974101"/>
</dbReference>
<dbReference type="Proteomes" id="UP000036681">
    <property type="component" value="Unplaced"/>
</dbReference>
<organism evidence="2 3">
    <name type="scientific">Ascaris lumbricoides</name>
    <name type="common">Giant roundworm</name>
    <dbReference type="NCBI Taxonomy" id="6252"/>
    <lineage>
        <taxon>Eukaryota</taxon>
        <taxon>Metazoa</taxon>
        <taxon>Ecdysozoa</taxon>
        <taxon>Nematoda</taxon>
        <taxon>Chromadorea</taxon>
        <taxon>Rhabditida</taxon>
        <taxon>Spirurina</taxon>
        <taxon>Ascaridomorpha</taxon>
        <taxon>Ascaridoidea</taxon>
        <taxon>Ascarididae</taxon>
        <taxon>Ascaris</taxon>
    </lineage>
</organism>
<accession>A0A0M3ILW3</accession>
<dbReference type="AlphaFoldDB" id="A0A0M3ILW3"/>
<keyword evidence="2" id="KW-1185">Reference proteome</keyword>
<reference evidence="3" key="1">
    <citation type="submission" date="2017-02" db="UniProtKB">
        <authorList>
            <consortium name="WormBaseParasite"/>
        </authorList>
    </citation>
    <scope>IDENTIFICATION</scope>
</reference>
<sequence length="97" mass="10978">MGTPQAVRIHNDGRVKLLMAIERRPQIELIKSVDERRKQVNAVAISEISLCNVLNEEPEKKPYEQYGGERSGQNLLDAIHRTNYSPPSQSSKRSHIG</sequence>